<evidence type="ECO:0000256" key="2">
    <source>
        <dbReference type="ARBA" id="ARBA00022490"/>
    </source>
</evidence>
<dbReference type="SUPFAM" id="SSF48371">
    <property type="entry name" value="ARM repeat"/>
    <property type="match status" value="1"/>
</dbReference>
<dbReference type="SMART" id="SM00088">
    <property type="entry name" value="PINT"/>
    <property type="match status" value="1"/>
</dbReference>
<dbReference type="Pfam" id="PF18005">
    <property type="entry name" value="eIF3m_C_helix"/>
    <property type="match status" value="1"/>
</dbReference>
<dbReference type="HAMAP" id="MF_03012">
    <property type="entry name" value="eIF3m"/>
    <property type="match status" value="1"/>
</dbReference>
<gene>
    <name evidence="8" type="ORF">TAPDE_000494</name>
</gene>
<comment type="caution">
    <text evidence="8">The sequence shown here is derived from an EMBL/GenBank/DDBJ whole genome shotgun (WGS) entry which is preliminary data.</text>
</comment>
<evidence type="ECO:0000256" key="1">
    <source>
        <dbReference type="ARBA" id="ARBA00008482"/>
    </source>
</evidence>
<dbReference type="GO" id="GO:0016282">
    <property type="term" value="C:eukaryotic 43S preinitiation complex"/>
    <property type="evidence" value="ECO:0007669"/>
    <property type="project" value="UniProtKB-UniRule"/>
</dbReference>
<proteinExistence type="inferred from homology"/>
<evidence type="ECO:0000256" key="3">
    <source>
        <dbReference type="ARBA" id="ARBA00022540"/>
    </source>
</evidence>
<dbReference type="InterPro" id="IPR027528">
    <property type="entry name" value="eIF3m"/>
</dbReference>
<feature type="region of interest" description="Disordered" evidence="6">
    <location>
        <begin position="382"/>
        <end position="413"/>
    </location>
</feature>
<dbReference type="GO" id="GO:0001732">
    <property type="term" value="P:formation of cytoplasmic translation initiation complex"/>
    <property type="evidence" value="ECO:0007669"/>
    <property type="project" value="UniProtKB-UniRule"/>
</dbReference>
<comment type="function">
    <text evidence="5">Component of the eukaryotic translation initiation factor 3 (eIF-3) complex, which is involved in protein synthesis of a specialized repertoire of mRNAs and, together with other initiation factors, stimulates binding of mRNA and methionyl-tRNAi to the 40S ribosome. The eIF-3 complex specifically targets and initiates translation of a subset of mRNAs involved in cell proliferation.</text>
</comment>
<evidence type="ECO:0000256" key="6">
    <source>
        <dbReference type="SAM" id="MobiDB-lite"/>
    </source>
</evidence>
<dbReference type="GO" id="GO:0071541">
    <property type="term" value="C:eukaryotic translation initiation factor 3 complex, eIF3m"/>
    <property type="evidence" value="ECO:0007669"/>
    <property type="project" value="UniProtKB-UniRule"/>
</dbReference>
<keyword evidence="2 5" id="KW-0963">Cytoplasm</keyword>
<dbReference type="InterPro" id="IPR016024">
    <property type="entry name" value="ARM-type_fold"/>
</dbReference>
<evidence type="ECO:0000256" key="5">
    <source>
        <dbReference type="HAMAP-Rule" id="MF_03012"/>
    </source>
</evidence>
<feature type="compositionally biased region" description="Basic and acidic residues" evidence="6">
    <location>
        <begin position="396"/>
        <end position="413"/>
    </location>
</feature>
<accession>R4X6N4</accession>
<comment type="similarity">
    <text evidence="5">Belongs to the eIF-3 subunit M family.</text>
</comment>
<name>R4X6N4_TAPDE</name>
<comment type="subunit">
    <text evidence="5">Component of the eukaryotic translation initiation factor 3 (eIF-3) complex.</text>
</comment>
<dbReference type="Proteomes" id="UP000013776">
    <property type="component" value="Unassembled WGS sequence"/>
</dbReference>
<evidence type="ECO:0000256" key="4">
    <source>
        <dbReference type="ARBA" id="ARBA00022917"/>
    </source>
</evidence>
<reference evidence="8 9" key="1">
    <citation type="journal article" date="2013" name="MBio">
        <title>Genome sequencing of the plant pathogen Taphrina deformans, the causal agent of peach leaf curl.</title>
        <authorList>
            <person name="Cisse O.H."/>
            <person name="Almeida J.M.G.C.F."/>
            <person name="Fonseca A."/>
            <person name="Kumar A.A."/>
            <person name="Salojaervi J."/>
            <person name="Overmyer K."/>
            <person name="Hauser P.M."/>
            <person name="Pagni M."/>
        </authorList>
    </citation>
    <scope>NUCLEOTIDE SEQUENCE [LARGE SCALE GENOMIC DNA]</scope>
    <source>
        <strain evidence="9">PYCC 5710 / ATCC 11124 / CBS 356.35 / IMI 108563 / JCM 9778 / NBRC 8474</strain>
    </source>
</reference>
<dbReference type="AlphaFoldDB" id="R4X6N4"/>
<organism evidence="8 9">
    <name type="scientific">Taphrina deformans (strain PYCC 5710 / ATCC 11124 / CBS 356.35 / IMI 108563 / JCM 9778 / NBRC 8474)</name>
    <name type="common">Peach leaf curl fungus</name>
    <name type="synonym">Lalaria deformans</name>
    <dbReference type="NCBI Taxonomy" id="1097556"/>
    <lineage>
        <taxon>Eukaryota</taxon>
        <taxon>Fungi</taxon>
        <taxon>Dikarya</taxon>
        <taxon>Ascomycota</taxon>
        <taxon>Taphrinomycotina</taxon>
        <taxon>Taphrinomycetes</taxon>
        <taxon>Taphrinales</taxon>
        <taxon>Taphrinaceae</taxon>
        <taxon>Taphrina</taxon>
    </lineage>
</organism>
<evidence type="ECO:0000313" key="8">
    <source>
        <dbReference type="EMBL" id="CCG80851.1"/>
    </source>
</evidence>
<dbReference type="eggNOG" id="KOG2753">
    <property type="taxonomic scope" value="Eukaryota"/>
</dbReference>
<keyword evidence="3 5" id="KW-0396">Initiation factor</keyword>
<dbReference type="STRING" id="1097556.R4X6N4"/>
<dbReference type="InterPro" id="IPR040750">
    <property type="entry name" value="eIF3m_C_helix"/>
</dbReference>
<keyword evidence="4 5" id="KW-0648">Protein biosynthesis</keyword>
<dbReference type="PROSITE" id="PS50250">
    <property type="entry name" value="PCI"/>
    <property type="match status" value="1"/>
</dbReference>
<dbReference type="PANTHER" id="PTHR15350:SF2">
    <property type="entry name" value="EUKARYOTIC TRANSLATION INITIATION FACTOR 3 SUBUNIT M"/>
    <property type="match status" value="1"/>
</dbReference>
<dbReference type="InterPro" id="IPR000717">
    <property type="entry name" value="PCI_dom"/>
</dbReference>
<dbReference type="GO" id="GO:0033290">
    <property type="term" value="C:eukaryotic 48S preinitiation complex"/>
    <property type="evidence" value="ECO:0007669"/>
    <property type="project" value="UniProtKB-UniRule"/>
</dbReference>
<dbReference type="InterPro" id="IPR045237">
    <property type="entry name" value="COPS7/eIF3m"/>
</dbReference>
<dbReference type="GO" id="GO:0003743">
    <property type="term" value="F:translation initiation factor activity"/>
    <property type="evidence" value="ECO:0007669"/>
    <property type="project" value="UniProtKB-UniRule"/>
</dbReference>
<dbReference type="PANTHER" id="PTHR15350">
    <property type="entry name" value="COP9 SIGNALOSOME COMPLEX SUBUNIT 7/DENDRITIC CELL PROTEIN GA17"/>
    <property type="match status" value="1"/>
</dbReference>
<evidence type="ECO:0000313" key="9">
    <source>
        <dbReference type="Proteomes" id="UP000013776"/>
    </source>
</evidence>
<feature type="domain" description="PCI" evidence="7">
    <location>
        <begin position="178"/>
        <end position="342"/>
    </location>
</feature>
<comment type="subcellular location">
    <subcellularLocation>
        <location evidence="5">Cytoplasm</location>
    </subcellularLocation>
</comment>
<protein>
    <recommendedName>
        <fullName evidence="5">Eukaryotic translation initiation factor 3 subunit M</fullName>
        <shortName evidence="5">eIF3m</shortName>
    </recommendedName>
</protein>
<dbReference type="EMBL" id="CAHR02000016">
    <property type="protein sequence ID" value="CCG80851.1"/>
    <property type="molecule type" value="Genomic_DNA"/>
</dbReference>
<dbReference type="Pfam" id="PF01399">
    <property type="entry name" value="PCI"/>
    <property type="match status" value="1"/>
</dbReference>
<evidence type="ECO:0000259" key="7">
    <source>
        <dbReference type="PROSITE" id="PS50250"/>
    </source>
</evidence>
<sequence length="413" mass="46590">MLVVDGTFEEQIDELATFIDSLSQEDSKVQEQIQQCLEQDDKERAIQAVVDSSKVLNDATEKNFEPAHNLLIHILLSADDITVYYPVILTNFKKLPSLSNGPNTSYNILTTFFNVSPPSTRLPVFEALLELSTEHQLYELVSPKFPHVKAWLKEWNASPEEIRSIYGKMAELCSQADAEELHTEYLIRAIETYQENEDSRALTMTAVEAALNEKNRYNVDELLVLPPVRALQNDSPKHHQVLSILSSGAFVDFKSFNADNESFYSESSVVRQTIDHKVRVLNIAALAARQDNRKLRYSDVASALEIGEKEVEAWIIEAIKSGLVEGKLSQPSETFLVHRATYRAFEHEQWEEVSAKLASWRESLQGILEVIDNVKNDISGGQQLANGFTGSEMDGDEARSQHSDLDSIDENRD</sequence>
<dbReference type="OrthoDB" id="10267031at2759"/>
<comment type="similarity">
    <text evidence="1">Belongs to the CSN7/EIF3M family. CSN7 subfamily.</text>
</comment>
<keyword evidence="9" id="KW-1185">Reference proteome</keyword>